<name>A0AAD1HQQ5_9MYCO</name>
<dbReference type="KEGG" id="maic:MAIC_42930"/>
<protein>
    <recommendedName>
        <fullName evidence="3">Capsid maturation protease</fullName>
    </recommendedName>
</protein>
<accession>A0AAD1HQQ5</accession>
<gene>
    <name evidence="1" type="ORF">MAIC_42930</name>
</gene>
<evidence type="ECO:0000313" key="1">
    <source>
        <dbReference type="EMBL" id="BBX09490.1"/>
    </source>
</evidence>
<sequence length="286" mass="32246">MNPEQYQTAQAGITAGLASYVRKFAGLFTGPALSPGEWLSLLQILFPEVQRRYAEAAALGRDFYDFQREQHHPGLPRNERFLSELEWKWFVRNMEPARKGMSQADSPQSAVTRTVLTTVREVEMAGRRQIIGAVKNDPAPQIVQGWARVATGRETCAWCLMLISRGPEYTQASTAGIALDDETVLDLYREANFDLEKFRAETEEYIEEWHAGCDCLAFPVFDVANWPGKAAQERAEQLWIDATKEARKLIASGEARSNNLNKETQNALRRRLARGEISIPSYAYAA</sequence>
<evidence type="ECO:0000313" key="2">
    <source>
        <dbReference type="Proteomes" id="UP000467327"/>
    </source>
</evidence>
<keyword evidence="2" id="KW-1185">Reference proteome</keyword>
<dbReference type="Pfam" id="PF25310">
    <property type="entry name" value="VG15"/>
    <property type="match status" value="1"/>
</dbReference>
<dbReference type="AlphaFoldDB" id="A0AAD1HQQ5"/>
<evidence type="ECO:0008006" key="3">
    <source>
        <dbReference type="Google" id="ProtNLM"/>
    </source>
</evidence>
<organism evidence="1 2">
    <name type="scientific">Mycolicibacterium aichiense</name>
    <dbReference type="NCBI Taxonomy" id="1799"/>
    <lineage>
        <taxon>Bacteria</taxon>
        <taxon>Bacillati</taxon>
        <taxon>Actinomycetota</taxon>
        <taxon>Actinomycetes</taxon>
        <taxon>Mycobacteriales</taxon>
        <taxon>Mycobacteriaceae</taxon>
        <taxon>Mycolicibacterium</taxon>
    </lineage>
</organism>
<reference evidence="1 2" key="1">
    <citation type="journal article" date="2019" name="Emerg. Microbes Infect.">
        <title>Comprehensive subspecies identification of 175 nontuberculous mycobacteria species based on 7547 genomic profiles.</title>
        <authorList>
            <person name="Matsumoto Y."/>
            <person name="Kinjo T."/>
            <person name="Motooka D."/>
            <person name="Nabeya D."/>
            <person name="Jung N."/>
            <person name="Uechi K."/>
            <person name="Horii T."/>
            <person name="Iida T."/>
            <person name="Fujita J."/>
            <person name="Nakamura S."/>
        </authorList>
    </citation>
    <scope>NUCLEOTIDE SEQUENCE [LARGE SCALE GENOMIC DNA]</scope>
    <source>
        <strain evidence="1 2">JCM 6376</strain>
    </source>
</reference>
<dbReference type="EMBL" id="AP022561">
    <property type="protein sequence ID" value="BBX09490.1"/>
    <property type="molecule type" value="Genomic_DNA"/>
</dbReference>
<proteinExistence type="predicted"/>
<dbReference type="Proteomes" id="UP000467327">
    <property type="component" value="Chromosome"/>
</dbReference>
<dbReference type="InterPro" id="IPR057369">
    <property type="entry name" value="VG15"/>
</dbReference>
<dbReference type="RefSeq" id="WP_115321742.1">
    <property type="nucleotide sequence ID" value="NZ_AP022561.1"/>
</dbReference>